<dbReference type="Pfam" id="PF01074">
    <property type="entry name" value="Glyco_hydro_38N"/>
    <property type="match status" value="1"/>
</dbReference>
<comment type="caution">
    <text evidence="11">The sequence shown here is derived from an EMBL/GenBank/DDBJ whole genome shotgun (WGS) entry which is preliminary data.</text>
</comment>
<evidence type="ECO:0000259" key="10">
    <source>
        <dbReference type="Pfam" id="PF01074"/>
    </source>
</evidence>
<dbReference type="PANTHER" id="PTHR11607:SF3">
    <property type="entry name" value="LYSOSOMAL ALPHA-MANNOSIDASE"/>
    <property type="match status" value="1"/>
</dbReference>
<keyword evidence="3" id="KW-1133">Transmembrane helix</keyword>
<dbReference type="Proteomes" id="UP000558958">
    <property type="component" value="Unassembled WGS sequence"/>
</dbReference>
<dbReference type="AlphaFoldDB" id="A0A7K8YKQ7"/>
<dbReference type="GO" id="GO:0045048">
    <property type="term" value="P:protein insertion into ER membrane"/>
    <property type="evidence" value="ECO:0007669"/>
    <property type="project" value="InterPro"/>
</dbReference>
<evidence type="ECO:0000256" key="4">
    <source>
        <dbReference type="ARBA" id="ARBA00023136"/>
    </source>
</evidence>
<evidence type="ECO:0000256" key="7">
    <source>
        <dbReference type="ARBA" id="ARBA00044241"/>
    </source>
</evidence>
<keyword evidence="4" id="KW-0472">Membrane</keyword>
<dbReference type="InterPro" id="IPR000602">
    <property type="entry name" value="Glyco_hydro_38_N"/>
</dbReference>
<dbReference type="EMBL" id="VWZD01005023">
    <property type="protein sequence ID" value="NXG03898.1"/>
    <property type="molecule type" value="Genomic_DNA"/>
</dbReference>
<keyword evidence="2" id="KW-0812">Transmembrane</keyword>
<name>A0A7K8YKQ7_9PASS</name>
<evidence type="ECO:0000256" key="9">
    <source>
        <dbReference type="SAM" id="MobiDB-lite"/>
    </source>
</evidence>
<evidence type="ECO:0000313" key="11">
    <source>
        <dbReference type="EMBL" id="NXG03898.1"/>
    </source>
</evidence>
<evidence type="ECO:0000256" key="2">
    <source>
        <dbReference type="ARBA" id="ARBA00022692"/>
    </source>
</evidence>
<feature type="non-terminal residue" evidence="11">
    <location>
        <position position="137"/>
    </location>
</feature>
<dbReference type="GO" id="GO:0006013">
    <property type="term" value="P:mannose metabolic process"/>
    <property type="evidence" value="ECO:0007669"/>
    <property type="project" value="InterPro"/>
</dbReference>
<dbReference type="Pfam" id="PF03669">
    <property type="entry name" value="ASTER"/>
    <property type="match status" value="1"/>
</dbReference>
<dbReference type="PANTHER" id="PTHR11607">
    <property type="entry name" value="ALPHA-MANNOSIDASE"/>
    <property type="match status" value="1"/>
</dbReference>
<keyword evidence="12" id="KW-1185">Reference proteome</keyword>
<dbReference type="InterPro" id="IPR005351">
    <property type="entry name" value="ASTER"/>
</dbReference>
<reference evidence="11 12" key="1">
    <citation type="submission" date="2019-09" db="EMBL/GenBank/DDBJ databases">
        <title>Bird 10,000 Genomes (B10K) Project - Family phase.</title>
        <authorList>
            <person name="Zhang G."/>
        </authorList>
    </citation>
    <scope>NUCLEOTIDE SEQUENCE [LARGE SCALE GENOMIC DNA]</scope>
    <source>
        <strain evidence="11">B10K-DU-001-06</strain>
        <tissue evidence="11">Muscle</tissue>
    </source>
</reference>
<evidence type="ECO:0000256" key="3">
    <source>
        <dbReference type="ARBA" id="ARBA00022989"/>
    </source>
</evidence>
<dbReference type="GO" id="GO:0004559">
    <property type="term" value="F:alpha-mannosidase activity"/>
    <property type="evidence" value="ECO:0007669"/>
    <property type="project" value="InterPro"/>
</dbReference>
<evidence type="ECO:0000256" key="1">
    <source>
        <dbReference type="ARBA" id="ARBA00004370"/>
    </source>
</evidence>
<feature type="region of interest" description="Disordered" evidence="9">
    <location>
        <begin position="1"/>
        <end position="25"/>
    </location>
</feature>
<dbReference type="SUPFAM" id="SSF88713">
    <property type="entry name" value="Glycoside hydrolase/deacetylase"/>
    <property type="match status" value="1"/>
</dbReference>
<sequence>MADPRRPGKVARYKPPATETNPALEDPTPDYMNLLGMVFSMYATMILVLSPPQSLHVPCVPTHVRVSCVPSPVPSGHWVRNKDQHAGVQYILDSVVAELGADPSRRFIYAEVAFLSRWWGQQDKATRRRVQELVQEG</sequence>
<feature type="non-terminal residue" evidence="11">
    <location>
        <position position="1"/>
    </location>
</feature>
<dbReference type="InterPro" id="IPR050843">
    <property type="entry name" value="Glycosyl_Hydrlase_38"/>
</dbReference>
<proteinExistence type="predicted"/>
<dbReference type="Gene3D" id="3.20.110.10">
    <property type="entry name" value="Glycoside hydrolase 38, N terminal domain"/>
    <property type="match status" value="1"/>
</dbReference>
<evidence type="ECO:0000256" key="6">
    <source>
        <dbReference type="ARBA" id="ARBA00044220"/>
    </source>
</evidence>
<dbReference type="GO" id="GO:0005764">
    <property type="term" value="C:lysosome"/>
    <property type="evidence" value="ECO:0007669"/>
    <property type="project" value="TreeGrafter"/>
</dbReference>
<organism evidence="11 12">
    <name type="scientific">Sakesphorus luctuosus</name>
    <dbReference type="NCBI Taxonomy" id="419690"/>
    <lineage>
        <taxon>Eukaryota</taxon>
        <taxon>Metazoa</taxon>
        <taxon>Chordata</taxon>
        <taxon>Craniata</taxon>
        <taxon>Vertebrata</taxon>
        <taxon>Euteleostomi</taxon>
        <taxon>Archelosauria</taxon>
        <taxon>Archosauria</taxon>
        <taxon>Dinosauria</taxon>
        <taxon>Saurischia</taxon>
        <taxon>Theropoda</taxon>
        <taxon>Coelurosauria</taxon>
        <taxon>Aves</taxon>
        <taxon>Neognathae</taxon>
        <taxon>Neoaves</taxon>
        <taxon>Telluraves</taxon>
        <taxon>Australaves</taxon>
        <taxon>Passeriformes</taxon>
        <taxon>Thamnophilidae</taxon>
        <taxon>Sakesphorus</taxon>
    </lineage>
</organism>
<evidence type="ECO:0000256" key="5">
    <source>
        <dbReference type="ARBA" id="ARBA00044166"/>
    </source>
</evidence>
<gene>
    <name evidence="11" type="primary">Wdr83os</name>
    <name evidence="11" type="ORF">SAKLUC_R15076</name>
</gene>
<dbReference type="InterPro" id="IPR027291">
    <property type="entry name" value="Glyco_hydro_38_N_sf"/>
</dbReference>
<dbReference type="GO" id="GO:0005789">
    <property type="term" value="C:endoplasmic reticulum membrane"/>
    <property type="evidence" value="ECO:0007669"/>
    <property type="project" value="InterPro"/>
</dbReference>
<protein>
    <recommendedName>
        <fullName evidence="5">Lysosomal alpha-mannosidase</fullName>
    </recommendedName>
    <alternativeName>
        <fullName evidence="7">Lysosomal acid alpha-mannosidase</fullName>
    </alternativeName>
    <alternativeName>
        <fullName evidence="6">Mannosidase alpha class 2B member 1</fullName>
    </alternativeName>
    <alternativeName>
        <fullName evidence="8">Mannosidase alpha-B</fullName>
    </alternativeName>
</protein>
<evidence type="ECO:0000313" key="12">
    <source>
        <dbReference type="Proteomes" id="UP000558958"/>
    </source>
</evidence>
<dbReference type="GO" id="GO:0044183">
    <property type="term" value="F:protein folding chaperone"/>
    <property type="evidence" value="ECO:0007669"/>
    <property type="project" value="InterPro"/>
</dbReference>
<dbReference type="InterPro" id="IPR011330">
    <property type="entry name" value="Glyco_hydro/deAcase_b/a-brl"/>
</dbReference>
<accession>A0A7K8YKQ7</accession>
<evidence type="ECO:0000256" key="8">
    <source>
        <dbReference type="ARBA" id="ARBA00044360"/>
    </source>
</evidence>
<comment type="subcellular location">
    <subcellularLocation>
        <location evidence="1">Membrane</location>
    </subcellularLocation>
</comment>
<feature type="domain" description="Glycoside hydrolase family 38 N-terminal" evidence="10">
    <location>
        <begin position="82"/>
        <end position="137"/>
    </location>
</feature>